<dbReference type="EMBL" id="CAXLJM020000065">
    <property type="protein sequence ID" value="CAL8121426.1"/>
    <property type="molecule type" value="Genomic_DNA"/>
</dbReference>
<dbReference type="InterPro" id="IPR017972">
    <property type="entry name" value="Cyt_P450_CS"/>
</dbReference>
<evidence type="ECO:0000313" key="10">
    <source>
        <dbReference type="EMBL" id="CAL8121426.1"/>
    </source>
</evidence>
<keyword evidence="9" id="KW-0812">Transmembrane</keyword>
<evidence type="ECO:0000256" key="6">
    <source>
        <dbReference type="ARBA" id="ARBA00023004"/>
    </source>
</evidence>
<dbReference type="Proteomes" id="UP001642540">
    <property type="component" value="Unassembled WGS sequence"/>
</dbReference>
<proteinExistence type="inferred from homology"/>
<dbReference type="InterPro" id="IPR001128">
    <property type="entry name" value="Cyt_P450"/>
</dbReference>
<gene>
    <name evidence="10" type="ORF">ODALV1_LOCUS19376</name>
</gene>
<organism evidence="10 11">
    <name type="scientific">Orchesella dallaii</name>
    <dbReference type="NCBI Taxonomy" id="48710"/>
    <lineage>
        <taxon>Eukaryota</taxon>
        <taxon>Metazoa</taxon>
        <taxon>Ecdysozoa</taxon>
        <taxon>Arthropoda</taxon>
        <taxon>Hexapoda</taxon>
        <taxon>Collembola</taxon>
        <taxon>Entomobryomorpha</taxon>
        <taxon>Entomobryoidea</taxon>
        <taxon>Orchesellidae</taxon>
        <taxon>Orchesellinae</taxon>
        <taxon>Orchesella</taxon>
    </lineage>
</organism>
<evidence type="ECO:0000256" key="7">
    <source>
        <dbReference type="ARBA" id="ARBA00023033"/>
    </source>
</evidence>
<feature type="transmembrane region" description="Helical" evidence="9">
    <location>
        <begin position="174"/>
        <end position="193"/>
    </location>
</feature>
<comment type="caution">
    <text evidence="10">The sequence shown here is derived from an EMBL/GenBank/DDBJ whole genome shotgun (WGS) entry which is preliminary data.</text>
</comment>
<dbReference type="Gene3D" id="1.10.630.10">
    <property type="entry name" value="Cytochrome P450"/>
    <property type="match status" value="1"/>
</dbReference>
<dbReference type="InterPro" id="IPR002401">
    <property type="entry name" value="Cyt_P450_E_grp-I"/>
</dbReference>
<sequence length="526" mass="60701">MIDFLSSVLTAILVVILILLLQENFKGRDKQLAPGPFRFPVVGNLLQITWINSKEPYLAFTKLSRRYGDIMSIQLGSVYAVVFNSFEMIEESLTKPEFSDRFFNGWLSERTFQKQLGIVFSKYPFPWQQLRRFSLRTLRDFGFGKKSRMHSIIHAELDDVVGDIKKRIKKDNGIITFDGYFTISTLNLVWSMMVGTRYEHSDPKLIRLTKVAKDFFASSNTANNILLAYPEWRNWFPNWTGMTVQRNCYHETNHFFQGIIDERKRLGVYKTMPENLIDEFLYEIESQSTQDGADNETVFTEEQLIGLMSDFFLAGTETSSNTLAWCMLYLLTNPQVQKKLQNEIDAVIPLGSFLTSEHEPLLHYTKATLAETHRMASVFPLMVPRAALEDTYCGEFFVPKGTYIMANIYNVHHDKCYWKDPEIFRPERFIDDNGQFIGDPRLKPFGFGRRVCLGEPLASMSLLHYLTVLMQNFTFNAVSNEPIPSVNPVVGITNAPQACEDLDEHNTYKNKFIITPVAHFETIRKA</sequence>
<comment type="cofactor">
    <cofactor evidence="1">
        <name>heme</name>
        <dbReference type="ChEBI" id="CHEBI:30413"/>
    </cofactor>
</comment>
<keyword evidence="11" id="KW-1185">Reference proteome</keyword>
<evidence type="ECO:0000256" key="8">
    <source>
        <dbReference type="RuleBase" id="RU000461"/>
    </source>
</evidence>
<dbReference type="PRINTS" id="PR00385">
    <property type="entry name" value="P450"/>
</dbReference>
<keyword evidence="3 8" id="KW-0349">Heme</keyword>
<evidence type="ECO:0000256" key="1">
    <source>
        <dbReference type="ARBA" id="ARBA00001971"/>
    </source>
</evidence>
<dbReference type="PANTHER" id="PTHR24300:SF376">
    <property type="entry name" value="CYTOCHROME P450 15A1"/>
    <property type="match status" value="1"/>
</dbReference>
<evidence type="ECO:0008006" key="12">
    <source>
        <dbReference type="Google" id="ProtNLM"/>
    </source>
</evidence>
<keyword evidence="4 8" id="KW-0479">Metal-binding</keyword>
<keyword evidence="9" id="KW-0472">Membrane</keyword>
<dbReference type="PROSITE" id="PS00086">
    <property type="entry name" value="CYTOCHROME_P450"/>
    <property type="match status" value="1"/>
</dbReference>
<name>A0ABP1RBK9_9HEXA</name>
<dbReference type="PRINTS" id="PR00463">
    <property type="entry name" value="EP450I"/>
</dbReference>
<dbReference type="InterPro" id="IPR036396">
    <property type="entry name" value="Cyt_P450_sf"/>
</dbReference>
<keyword evidence="5 8" id="KW-0560">Oxidoreductase</keyword>
<feature type="transmembrane region" description="Helical" evidence="9">
    <location>
        <begin position="6"/>
        <end position="22"/>
    </location>
</feature>
<dbReference type="InterPro" id="IPR050182">
    <property type="entry name" value="Cytochrome_P450_fam2"/>
</dbReference>
<reference evidence="10 11" key="1">
    <citation type="submission" date="2024-08" db="EMBL/GenBank/DDBJ databases">
        <authorList>
            <person name="Cucini C."/>
            <person name="Frati F."/>
        </authorList>
    </citation>
    <scope>NUCLEOTIDE SEQUENCE [LARGE SCALE GENOMIC DNA]</scope>
</reference>
<dbReference type="Pfam" id="PF00067">
    <property type="entry name" value="p450"/>
    <property type="match status" value="1"/>
</dbReference>
<dbReference type="SUPFAM" id="SSF48264">
    <property type="entry name" value="Cytochrome P450"/>
    <property type="match status" value="1"/>
</dbReference>
<evidence type="ECO:0000256" key="9">
    <source>
        <dbReference type="SAM" id="Phobius"/>
    </source>
</evidence>
<keyword evidence="7 8" id="KW-0503">Monooxygenase</keyword>
<evidence type="ECO:0000313" key="11">
    <source>
        <dbReference type="Proteomes" id="UP001642540"/>
    </source>
</evidence>
<evidence type="ECO:0000256" key="2">
    <source>
        <dbReference type="ARBA" id="ARBA00010617"/>
    </source>
</evidence>
<comment type="similarity">
    <text evidence="2 8">Belongs to the cytochrome P450 family.</text>
</comment>
<accession>A0ABP1RBK9</accession>
<protein>
    <recommendedName>
        <fullName evidence="12">Methyl farnesoate epoxidase</fullName>
    </recommendedName>
</protein>
<dbReference type="PANTHER" id="PTHR24300">
    <property type="entry name" value="CYTOCHROME P450 508A4-RELATED"/>
    <property type="match status" value="1"/>
</dbReference>
<keyword evidence="6 8" id="KW-0408">Iron</keyword>
<evidence type="ECO:0000256" key="4">
    <source>
        <dbReference type="ARBA" id="ARBA00022723"/>
    </source>
</evidence>
<evidence type="ECO:0000256" key="5">
    <source>
        <dbReference type="ARBA" id="ARBA00023002"/>
    </source>
</evidence>
<keyword evidence="9" id="KW-1133">Transmembrane helix</keyword>
<evidence type="ECO:0000256" key="3">
    <source>
        <dbReference type="ARBA" id="ARBA00022617"/>
    </source>
</evidence>